<organism evidence="4 5">
    <name type="scientific">Ornithinimicrobium cerasi</name>
    <dbReference type="NCBI Taxonomy" id="2248773"/>
    <lineage>
        <taxon>Bacteria</taxon>
        <taxon>Bacillati</taxon>
        <taxon>Actinomycetota</taxon>
        <taxon>Actinomycetes</taxon>
        <taxon>Micrococcales</taxon>
        <taxon>Ornithinimicrobiaceae</taxon>
        <taxon>Ornithinimicrobium</taxon>
    </lineage>
</organism>
<proteinExistence type="predicted"/>
<evidence type="ECO:0000313" key="3">
    <source>
        <dbReference type="EMBL" id="SOC57828.1"/>
    </source>
</evidence>
<evidence type="ECO:0000256" key="1">
    <source>
        <dbReference type="SAM" id="SignalP"/>
    </source>
</evidence>
<protein>
    <submittedName>
        <fullName evidence="4">Uncharacterized conserved protein, DUF305 family</fullName>
    </submittedName>
</protein>
<dbReference type="EMBL" id="OBQK01000020">
    <property type="protein sequence ID" value="SOC58010.1"/>
    <property type="molecule type" value="Genomic_DNA"/>
</dbReference>
<feature type="signal peptide" evidence="1">
    <location>
        <begin position="1"/>
        <end position="31"/>
    </location>
</feature>
<dbReference type="PANTHER" id="PTHR36933:SF1">
    <property type="entry name" value="SLL0788 PROTEIN"/>
    <property type="match status" value="1"/>
</dbReference>
<evidence type="ECO:0000259" key="2">
    <source>
        <dbReference type="Pfam" id="PF03713"/>
    </source>
</evidence>
<keyword evidence="1" id="KW-0732">Signal</keyword>
<feature type="chain" id="PRO_5015076846" evidence="1">
    <location>
        <begin position="32"/>
        <end position="224"/>
    </location>
</feature>
<dbReference type="Gene3D" id="1.20.1260.10">
    <property type="match status" value="1"/>
</dbReference>
<reference evidence="5" key="2">
    <citation type="submission" date="2017-08" db="EMBL/GenBank/DDBJ databases">
        <authorList>
            <person name="Varghese N."/>
            <person name="Submissions S."/>
        </authorList>
    </citation>
    <scope>NUCLEOTIDE SEQUENCE [LARGE SCALE GENOMIC DNA]</scope>
    <source>
        <strain evidence="5">USBA17B2</strain>
    </source>
</reference>
<evidence type="ECO:0000313" key="5">
    <source>
        <dbReference type="Proteomes" id="UP000219688"/>
    </source>
</evidence>
<gene>
    <name evidence="3" type="ORF">SAMN05421879_11719</name>
    <name evidence="4" type="ORF">SAMN05421879_12018</name>
</gene>
<dbReference type="Pfam" id="PF03713">
    <property type="entry name" value="DUF305"/>
    <property type="match status" value="1"/>
</dbReference>
<dbReference type="Proteomes" id="UP000219688">
    <property type="component" value="Unassembled WGS sequence"/>
</dbReference>
<dbReference type="AlphaFoldDB" id="A0A285VV94"/>
<reference evidence="4" key="1">
    <citation type="submission" date="2017-08" db="EMBL/GenBank/DDBJ databases">
        <authorList>
            <person name="de Groot N.N."/>
        </authorList>
    </citation>
    <scope>NUCLEOTIDE SEQUENCE [LARGE SCALE GENOMIC DNA]</scope>
    <source>
        <strain evidence="4">USBA17B2</strain>
    </source>
</reference>
<dbReference type="InterPro" id="IPR012347">
    <property type="entry name" value="Ferritin-like"/>
</dbReference>
<dbReference type="InterPro" id="IPR005183">
    <property type="entry name" value="DUF305_CopM-like"/>
</dbReference>
<dbReference type="EMBL" id="OBQK01000017">
    <property type="protein sequence ID" value="SOC57828.1"/>
    <property type="molecule type" value="Genomic_DNA"/>
</dbReference>
<feature type="domain" description="DUF305" evidence="2">
    <location>
        <begin position="70"/>
        <end position="218"/>
    </location>
</feature>
<evidence type="ECO:0000313" key="4">
    <source>
        <dbReference type="EMBL" id="SOC58010.1"/>
    </source>
</evidence>
<accession>A0A285VV94</accession>
<keyword evidence="5" id="KW-1185">Reference proteome</keyword>
<dbReference type="PANTHER" id="PTHR36933">
    <property type="entry name" value="SLL0788 PROTEIN"/>
    <property type="match status" value="1"/>
</dbReference>
<sequence>MQGGPALRVGRRALVGVVAVLALVGCSSEQAAPPAPTAPVVQLAAPGEASRTLSPDDIAALTAPGHVEADVTFVRDMLYHHGQAMTMTAMVEERTTTRDIRLLAGRMEATQDGEIEQLESWLVERDETVRDLASGEHGHQEDMTGMLSEAELAQLEAAEGTEFDRLFLELMIKHHEGAIDMAYKLYEAGGGSESEVDSIARHVESDQSIEIGRMQQMLAAMGDG</sequence>
<name>A0A285VV94_9MICO</name>